<dbReference type="PANTHER" id="PTHR37816:SF1">
    <property type="entry name" value="TOXIN"/>
    <property type="match status" value="1"/>
</dbReference>
<keyword evidence="1" id="KW-0808">Transferase</keyword>
<protein>
    <submittedName>
        <fullName evidence="1">Adenylate kinase</fullName>
    </submittedName>
</protein>
<dbReference type="EMBL" id="BSUJ01000001">
    <property type="protein sequence ID" value="GMA18808.1"/>
    <property type="molecule type" value="Genomic_DNA"/>
</dbReference>
<dbReference type="InterPro" id="IPR052922">
    <property type="entry name" value="Cytidylate_Kinase-2"/>
</dbReference>
<dbReference type="GO" id="GO:0016301">
    <property type="term" value="F:kinase activity"/>
    <property type="evidence" value="ECO:0007669"/>
    <property type="project" value="UniProtKB-KW"/>
</dbReference>
<keyword evidence="1" id="KW-0418">Kinase</keyword>
<accession>A0ABQ6HK50</accession>
<evidence type="ECO:0000313" key="1">
    <source>
        <dbReference type="EMBL" id="GMA18808.1"/>
    </source>
</evidence>
<dbReference type="PANTHER" id="PTHR37816">
    <property type="entry name" value="YALI0E33011P"/>
    <property type="match status" value="1"/>
</dbReference>
<dbReference type="Proteomes" id="UP001157109">
    <property type="component" value="Unassembled WGS sequence"/>
</dbReference>
<dbReference type="RefSeq" id="WP_241443152.1">
    <property type="nucleotide sequence ID" value="NZ_BSUJ01000001.1"/>
</dbReference>
<dbReference type="InterPro" id="IPR027417">
    <property type="entry name" value="P-loop_NTPase"/>
</dbReference>
<keyword evidence="2" id="KW-1185">Reference proteome</keyword>
<dbReference type="Gene3D" id="3.40.50.300">
    <property type="entry name" value="P-loop containing nucleotide triphosphate hydrolases"/>
    <property type="match status" value="1"/>
</dbReference>
<name>A0ABQ6HK50_9MICO</name>
<sequence length="193" mass="22166">MPLLQVSDELPQRPRRVIVAGTSGSGKTTLVGLIAAVLDLPRVELDSLYHGAGWTPRPEFTSDVERFAATPTWVCEWQYSVVRPLLARRADLVVWRDLPAPVVMRQMIRRTVVRRVRRQQLWAGNVEPPLRTLLTDEDHIIRWAWRTRADTGPRIRALLDERPDLPVVRLRSHRETRAWLAGPLLRAAERAAR</sequence>
<gene>
    <name evidence="1" type="ORF">GCM10025862_08290</name>
</gene>
<proteinExistence type="predicted"/>
<organism evidence="1 2">
    <name type="scientific">Arsenicicoccus piscis</name>
    <dbReference type="NCBI Taxonomy" id="673954"/>
    <lineage>
        <taxon>Bacteria</taxon>
        <taxon>Bacillati</taxon>
        <taxon>Actinomycetota</taxon>
        <taxon>Actinomycetes</taxon>
        <taxon>Micrococcales</taxon>
        <taxon>Intrasporangiaceae</taxon>
        <taxon>Arsenicicoccus</taxon>
    </lineage>
</organism>
<evidence type="ECO:0000313" key="2">
    <source>
        <dbReference type="Proteomes" id="UP001157109"/>
    </source>
</evidence>
<reference evidence="2" key="1">
    <citation type="journal article" date="2019" name="Int. J. Syst. Evol. Microbiol.">
        <title>The Global Catalogue of Microorganisms (GCM) 10K type strain sequencing project: providing services to taxonomists for standard genome sequencing and annotation.</title>
        <authorList>
            <consortium name="The Broad Institute Genomics Platform"/>
            <consortium name="The Broad Institute Genome Sequencing Center for Infectious Disease"/>
            <person name="Wu L."/>
            <person name="Ma J."/>
        </authorList>
    </citation>
    <scope>NUCLEOTIDE SEQUENCE [LARGE SCALE GENOMIC DNA]</scope>
    <source>
        <strain evidence="2">NBRC 105830</strain>
    </source>
</reference>
<comment type="caution">
    <text evidence="1">The sequence shown here is derived from an EMBL/GenBank/DDBJ whole genome shotgun (WGS) entry which is preliminary data.</text>
</comment>
<dbReference type="SUPFAM" id="SSF52540">
    <property type="entry name" value="P-loop containing nucleoside triphosphate hydrolases"/>
    <property type="match status" value="1"/>
</dbReference>